<dbReference type="SUPFAM" id="SSF51905">
    <property type="entry name" value="FAD/NAD(P)-binding domain"/>
    <property type="match status" value="1"/>
</dbReference>
<dbReference type="Proteomes" id="UP000295447">
    <property type="component" value="Unassembled WGS sequence"/>
</dbReference>
<gene>
    <name evidence="3" type="ORF">EV650_0675</name>
</gene>
<dbReference type="PANTHER" id="PTHR42923">
    <property type="entry name" value="PROTOPORPHYRINOGEN OXIDASE"/>
    <property type="match status" value="1"/>
</dbReference>
<name>A0A4V3G875_9ACTN</name>
<proteinExistence type="predicted"/>
<organism evidence="3 4">
    <name type="scientific">Kribbella kalugense</name>
    <dbReference type="NCBI Taxonomy" id="2512221"/>
    <lineage>
        <taxon>Bacteria</taxon>
        <taxon>Bacillati</taxon>
        <taxon>Actinomycetota</taxon>
        <taxon>Actinomycetes</taxon>
        <taxon>Propionibacteriales</taxon>
        <taxon>Kribbellaceae</taxon>
        <taxon>Kribbella</taxon>
    </lineage>
</organism>
<dbReference type="NCBIfam" id="TIGR03467">
    <property type="entry name" value="HpnE"/>
    <property type="match status" value="1"/>
</dbReference>
<dbReference type="GO" id="GO:0016491">
    <property type="term" value="F:oxidoreductase activity"/>
    <property type="evidence" value="ECO:0007669"/>
    <property type="project" value="InterPro"/>
</dbReference>
<dbReference type="InterPro" id="IPR036188">
    <property type="entry name" value="FAD/NAD-bd_sf"/>
</dbReference>
<dbReference type="EMBL" id="SODF01000001">
    <property type="protein sequence ID" value="TDW21844.1"/>
    <property type="molecule type" value="Genomic_DNA"/>
</dbReference>
<sequence>MRRVAVVGGGLAGITTALRLADAGCAVVLLEGRPKLGGLTHSFERDGRWIDNGQHVFLRCCTSYLGLLDRLGVRDQVHLQPRLDVPVRSGVHPGVGRIRRNGMPAPLHLGPALATYRWLSVGERVAAVRGALAMGRVDRTAAETDAQSFGGWLAAHGQDARAVEALWELIGIATLNARADDASLAVAATVFQVGLLEKSDAADIGWSLAPLQQLHGEAAAHALTAAGVGVRLRARVRGIEAVDGGWTIEGERYDDVVLAVPPAEAAGLLPDGAVDLPAGWAEALGSSPIVNAHVVFDRMVLDEPFVAGVDSPLQWVFDRTVQSGGGDRDEQYIAVSLSAADELIDTPVAELRDVLVPALRQLLPAAADAHVKEFFVTRERQATFRPAPGSGRFRPGATTALPGLHLAGAWTATGWPATMEGAVRSGEAAAASVLHAPAALPSSAPSPSAAPSASALSSKDVVS</sequence>
<dbReference type="AlphaFoldDB" id="A0A4V3G875"/>
<dbReference type="RefSeq" id="WP_134115198.1">
    <property type="nucleotide sequence ID" value="NZ_SODF01000001.1"/>
</dbReference>
<dbReference type="Pfam" id="PF01593">
    <property type="entry name" value="Amino_oxidase"/>
    <property type="match status" value="1"/>
</dbReference>
<evidence type="ECO:0000313" key="3">
    <source>
        <dbReference type="EMBL" id="TDW21844.1"/>
    </source>
</evidence>
<dbReference type="OrthoDB" id="7849608at2"/>
<feature type="domain" description="Amine oxidase" evidence="2">
    <location>
        <begin position="11"/>
        <end position="434"/>
    </location>
</feature>
<evidence type="ECO:0000259" key="2">
    <source>
        <dbReference type="Pfam" id="PF01593"/>
    </source>
</evidence>
<evidence type="ECO:0000313" key="4">
    <source>
        <dbReference type="Proteomes" id="UP000295447"/>
    </source>
</evidence>
<dbReference type="Gene3D" id="3.50.50.60">
    <property type="entry name" value="FAD/NAD(P)-binding domain"/>
    <property type="match status" value="1"/>
</dbReference>
<comment type="caution">
    <text evidence="3">The sequence shown here is derived from an EMBL/GenBank/DDBJ whole genome shotgun (WGS) entry which is preliminary data.</text>
</comment>
<dbReference type="InterPro" id="IPR050464">
    <property type="entry name" value="Zeta_carotene_desat/Oxidored"/>
</dbReference>
<dbReference type="InterPro" id="IPR017830">
    <property type="entry name" value="SQase_HpnE"/>
</dbReference>
<feature type="region of interest" description="Disordered" evidence="1">
    <location>
        <begin position="439"/>
        <end position="463"/>
    </location>
</feature>
<protein>
    <submittedName>
        <fullName evidence="3">Squalene-associated FAD-dependent desaturase</fullName>
    </submittedName>
</protein>
<reference evidence="3 4" key="1">
    <citation type="submission" date="2019-03" db="EMBL/GenBank/DDBJ databases">
        <title>Genomic Encyclopedia of Type Strains, Phase III (KMG-III): the genomes of soil and plant-associated and newly described type strains.</title>
        <authorList>
            <person name="Whitman W."/>
        </authorList>
    </citation>
    <scope>NUCLEOTIDE SEQUENCE [LARGE SCALE GENOMIC DNA]</scope>
    <source>
        <strain evidence="3 4">VKM Ac-2570</strain>
    </source>
</reference>
<evidence type="ECO:0000256" key="1">
    <source>
        <dbReference type="SAM" id="MobiDB-lite"/>
    </source>
</evidence>
<keyword evidence="4" id="KW-1185">Reference proteome</keyword>
<accession>A0A4V3G875</accession>
<dbReference type="InterPro" id="IPR002937">
    <property type="entry name" value="Amino_oxidase"/>
</dbReference>
<dbReference type="PANTHER" id="PTHR42923:SF47">
    <property type="entry name" value="BLR3003 PROTEIN"/>
    <property type="match status" value="1"/>
</dbReference>